<dbReference type="AlphaFoldDB" id="A0A9D4BWX8"/>
<evidence type="ECO:0000313" key="2">
    <source>
        <dbReference type="Proteomes" id="UP000828390"/>
    </source>
</evidence>
<dbReference type="EMBL" id="JAIWYP010000014">
    <property type="protein sequence ID" value="KAH3709533.1"/>
    <property type="molecule type" value="Genomic_DNA"/>
</dbReference>
<protein>
    <submittedName>
        <fullName evidence="1">Uncharacterized protein</fullName>
    </submittedName>
</protein>
<comment type="caution">
    <text evidence="1">The sequence shown here is derived from an EMBL/GenBank/DDBJ whole genome shotgun (WGS) entry which is preliminary data.</text>
</comment>
<sequence>MLTFSVTTVAAKIKNSIVIWYLLWRVLEGLHRIITLSFMLIRDTKFTPDWHFGI</sequence>
<organism evidence="1 2">
    <name type="scientific">Dreissena polymorpha</name>
    <name type="common">Zebra mussel</name>
    <name type="synonym">Mytilus polymorpha</name>
    <dbReference type="NCBI Taxonomy" id="45954"/>
    <lineage>
        <taxon>Eukaryota</taxon>
        <taxon>Metazoa</taxon>
        <taxon>Spiralia</taxon>
        <taxon>Lophotrochozoa</taxon>
        <taxon>Mollusca</taxon>
        <taxon>Bivalvia</taxon>
        <taxon>Autobranchia</taxon>
        <taxon>Heteroconchia</taxon>
        <taxon>Euheterodonta</taxon>
        <taxon>Imparidentia</taxon>
        <taxon>Neoheterodontei</taxon>
        <taxon>Myida</taxon>
        <taxon>Dreissenoidea</taxon>
        <taxon>Dreissenidae</taxon>
        <taxon>Dreissena</taxon>
    </lineage>
</organism>
<accession>A0A9D4BWX8</accession>
<name>A0A9D4BWX8_DREPO</name>
<proteinExistence type="predicted"/>
<reference evidence="1" key="2">
    <citation type="submission" date="2020-11" db="EMBL/GenBank/DDBJ databases">
        <authorList>
            <person name="McCartney M.A."/>
            <person name="Auch B."/>
            <person name="Kono T."/>
            <person name="Mallez S."/>
            <person name="Becker A."/>
            <person name="Gohl D.M."/>
            <person name="Silverstein K.A.T."/>
            <person name="Koren S."/>
            <person name="Bechman K.B."/>
            <person name="Herman A."/>
            <person name="Abrahante J.E."/>
            <person name="Garbe J."/>
        </authorList>
    </citation>
    <scope>NUCLEOTIDE SEQUENCE</scope>
    <source>
        <strain evidence="1">Duluth1</strain>
        <tissue evidence="1">Whole animal</tissue>
    </source>
</reference>
<reference evidence="1" key="1">
    <citation type="journal article" date="2019" name="bioRxiv">
        <title>The Genome of the Zebra Mussel, Dreissena polymorpha: A Resource for Invasive Species Research.</title>
        <authorList>
            <person name="McCartney M.A."/>
            <person name="Auch B."/>
            <person name="Kono T."/>
            <person name="Mallez S."/>
            <person name="Zhang Y."/>
            <person name="Obille A."/>
            <person name="Becker A."/>
            <person name="Abrahante J.E."/>
            <person name="Garbe J."/>
            <person name="Badalamenti J.P."/>
            <person name="Herman A."/>
            <person name="Mangelson H."/>
            <person name="Liachko I."/>
            <person name="Sullivan S."/>
            <person name="Sone E.D."/>
            <person name="Koren S."/>
            <person name="Silverstein K.A.T."/>
            <person name="Beckman K.B."/>
            <person name="Gohl D.M."/>
        </authorList>
    </citation>
    <scope>NUCLEOTIDE SEQUENCE</scope>
    <source>
        <strain evidence="1">Duluth1</strain>
        <tissue evidence="1">Whole animal</tissue>
    </source>
</reference>
<evidence type="ECO:0000313" key="1">
    <source>
        <dbReference type="EMBL" id="KAH3709533.1"/>
    </source>
</evidence>
<keyword evidence="2" id="KW-1185">Reference proteome</keyword>
<dbReference type="Proteomes" id="UP000828390">
    <property type="component" value="Unassembled WGS sequence"/>
</dbReference>
<gene>
    <name evidence="1" type="ORF">DPMN_068996</name>
</gene>